<dbReference type="PANTHER" id="PTHR23513">
    <property type="entry name" value="INTEGRAL MEMBRANE EFFLUX PROTEIN-RELATED"/>
    <property type="match status" value="1"/>
</dbReference>
<dbReference type="GeneID" id="91286406"/>
<keyword evidence="6 8" id="KW-0472">Membrane</keyword>
<gene>
    <name evidence="9" type="primary">entS_6</name>
    <name evidence="9" type="ORF">DWG14_07608</name>
</gene>
<feature type="transmembrane region" description="Helical" evidence="8">
    <location>
        <begin position="21"/>
        <end position="42"/>
    </location>
</feature>
<dbReference type="EMBL" id="CP032427">
    <property type="protein sequence ID" value="AYC43301.1"/>
    <property type="molecule type" value="Genomic_DNA"/>
</dbReference>
<dbReference type="Proteomes" id="UP000265765">
    <property type="component" value="Chromosome"/>
</dbReference>
<dbReference type="Gene3D" id="1.20.1250.20">
    <property type="entry name" value="MFS general substrate transporter like domains"/>
    <property type="match status" value="1"/>
</dbReference>
<dbReference type="Pfam" id="PF05977">
    <property type="entry name" value="MFS_3"/>
    <property type="match status" value="1"/>
</dbReference>
<evidence type="ECO:0000256" key="7">
    <source>
        <dbReference type="SAM" id="MobiDB-lite"/>
    </source>
</evidence>
<feature type="region of interest" description="Disordered" evidence="7">
    <location>
        <begin position="408"/>
        <end position="472"/>
    </location>
</feature>
<feature type="compositionally biased region" description="Basic residues" evidence="7">
    <location>
        <begin position="415"/>
        <end position="425"/>
    </location>
</feature>
<sequence length="472" mass="48331">MTRAKRMLVDVRPLRVGEFRRLWLAGIVTGLGAQLTAVVVPLQIYEVSGSSADVGLAGLVGLVPMAAAALWGGALADLRDRRRVLLVTTIGIGGTSLLLWAQAWANLRSVGVLFVLVAVQQALFGANSTVGRAVTPRLVSPELLPAANALQSTVLLAAGIAGPLLAGGLLPVVGSRTLYLADAIAVCATVWAVWRLPDLPPYDGGERPKGAVPRQIGDGIRLVMSRQVLLLVYVADFAALSLGLPTALFPQLAAETFRPSDIGVLYAAVSAGGVLAGLFSGAFTRVGRHGVAVGVSVGVWGVAVAGFGLSGTLVPAVAWLVLAGGALLALGVFRKTVLQTAVPDGMRGRLQGIDTVVAVGGPRVGNLLHGTVGAALGVPWTVTGGGVLTVAAALLLLVLFPGFRRAGGRGGACRGPRRPPHRSRRGGPLGHDVAHPAAAPRDPGAARRLPVRGVGALRRSAGTARPPRRTPR</sequence>
<dbReference type="PANTHER" id="PTHR23513:SF9">
    <property type="entry name" value="ENTEROBACTIN EXPORTER ENTS"/>
    <property type="match status" value="1"/>
</dbReference>
<feature type="transmembrane region" description="Helical" evidence="8">
    <location>
        <begin position="143"/>
        <end position="166"/>
    </location>
</feature>
<dbReference type="SUPFAM" id="SSF103473">
    <property type="entry name" value="MFS general substrate transporter"/>
    <property type="match status" value="1"/>
</dbReference>
<keyword evidence="4 8" id="KW-0812">Transmembrane</keyword>
<evidence type="ECO:0000256" key="3">
    <source>
        <dbReference type="ARBA" id="ARBA00022475"/>
    </source>
</evidence>
<protein>
    <submittedName>
        <fullName evidence="9">Enterobactin exporter EntS</fullName>
    </submittedName>
</protein>
<evidence type="ECO:0000256" key="2">
    <source>
        <dbReference type="ARBA" id="ARBA00022448"/>
    </source>
</evidence>
<keyword evidence="3" id="KW-1003">Cell membrane</keyword>
<name>A0AAI8L8M5_9ACTN</name>
<feature type="transmembrane region" description="Helical" evidence="8">
    <location>
        <begin position="290"/>
        <end position="310"/>
    </location>
</feature>
<dbReference type="InterPro" id="IPR010290">
    <property type="entry name" value="TM_effector"/>
</dbReference>
<dbReference type="AlphaFoldDB" id="A0AAI8L8M5"/>
<proteinExistence type="predicted"/>
<dbReference type="RefSeq" id="WP_246091232.1">
    <property type="nucleotide sequence ID" value="NZ_CP032427.1"/>
</dbReference>
<keyword evidence="2" id="KW-0813">Transport</keyword>
<organism evidence="9 10">
    <name type="scientific">Streptomyces griseorubiginosus</name>
    <dbReference type="NCBI Taxonomy" id="67304"/>
    <lineage>
        <taxon>Bacteria</taxon>
        <taxon>Bacillati</taxon>
        <taxon>Actinomycetota</taxon>
        <taxon>Actinomycetes</taxon>
        <taxon>Kitasatosporales</taxon>
        <taxon>Streptomycetaceae</taxon>
        <taxon>Streptomyces</taxon>
    </lineage>
</organism>
<reference evidence="9 10" key="1">
    <citation type="submission" date="2018-09" db="EMBL/GenBank/DDBJ databases">
        <title>Production of Trimethoprim by Streptomyces sp. 3E-1.</title>
        <authorList>
            <person name="Kang H.J."/>
            <person name="Kim S.B."/>
        </authorList>
    </citation>
    <scope>NUCLEOTIDE SEQUENCE [LARGE SCALE GENOMIC DNA]</scope>
    <source>
        <strain evidence="9 10">3E-1</strain>
    </source>
</reference>
<evidence type="ECO:0000313" key="9">
    <source>
        <dbReference type="EMBL" id="AYC43301.1"/>
    </source>
</evidence>
<dbReference type="GO" id="GO:0005886">
    <property type="term" value="C:plasma membrane"/>
    <property type="evidence" value="ECO:0007669"/>
    <property type="project" value="UniProtKB-SubCell"/>
</dbReference>
<dbReference type="InterPro" id="IPR036259">
    <property type="entry name" value="MFS_trans_sf"/>
</dbReference>
<feature type="transmembrane region" description="Helical" evidence="8">
    <location>
        <begin position="262"/>
        <end position="283"/>
    </location>
</feature>
<evidence type="ECO:0000256" key="4">
    <source>
        <dbReference type="ARBA" id="ARBA00022692"/>
    </source>
</evidence>
<evidence type="ECO:0000256" key="8">
    <source>
        <dbReference type="SAM" id="Phobius"/>
    </source>
</evidence>
<keyword evidence="5 8" id="KW-1133">Transmembrane helix</keyword>
<feature type="transmembrane region" description="Helical" evidence="8">
    <location>
        <begin position="378"/>
        <end position="400"/>
    </location>
</feature>
<evidence type="ECO:0000313" key="10">
    <source>
        <dbReference type="Proteomes" id="UP000265765"/>
    </source>
</evidence>
<feature type="transmembrane region" description="Helical" evidence="8">
    <location>
        <begin position="228"/>
        <end position="250"/>
    </location>
</feature>
<feature type="transmembrane region" description="Helical" evidence="8">
    <location>
        <begin position="84"/>
        <end position="105"/>
    </location>
</feature>
<dbReference type="CDD" id="cd06173">
    <property type="entry name" value="MFS_MefA_like"/>
    <property type="match status" value="1"/>
</dbReference>
<feature type="compositionally biased region" description="Low complexity" evidence="7">
    <location>
        <begin position="435"/>
        <end position="448"/>
    </location>
</feature>
<feature type="transmembrane region" description="Helical" evidence="8">
    <location>
        <begin position="54"/>
        <end position="72"/>
    </location>
</feature>
<dbReference type="KEGG" id="sge:DWG14_07608"/>
<evidence type="ECO:0000256" key="5">
    <source>
        <dbReference type="ARBA" id="ARBA00022989"/>
    </source>
</evidence>
<accession>A0AAI8L8M5</accession>
<evidence type="ECO:0000256" key="6">
    <source>
        <dbReference type="ARBA" id="ARBA00023136"/>
    </source>
</evidence>
<comment type="subcellular location">
    <subcellularLocation>
        <location evidence="1">Cell inner membrane</location>
        <topology evidence="1">Multi-pass membrane protein</topology>
    </subcellularLocation>
</comment>
<evidence type="ECO:0000256" key="1">
    <source>
        <dbReference type="ARBA" id="ARBA00004429"/>
    </source>
</evidence>